<reference evidence="2" key="1">
    <citation type="submission" date="2018-05" db="EMBL/GenBank/DDBJ databases">
        <authorList>
            <person name="Lanie J.A."/>
            <person name="Ng W.-L."/>
            <person name="Kazmierczak K.M."/>
            <person name="Andrzejewski T.M."/>
            <person name="Davidsen T.M."/>
            <person name="Wayne K.J."/>
            <person name="Tettelin H."/>
            <person name="Glass J.I."/>
            <person name="Rusch D."/>
            <person name="Podicherti R."/>
            <person name="Tsui H.-C.T."/>
            <person name="Winkler M.E."/>
        </authorList>
    </citation>
    <scope>NUCLEOTIDE SEQUENCE</scope>
</reference>
<dbReference type="EMBL" id="UINC01009638">
    <property type="protein sequence ID" value="SVA43181.1"/>
    <property type="molecule type" value="Genomic_DNA"/>
</dbReference>
<accession>A0A381VSV8</accession>
<gene>
    <name evidence="2" type="ORF">METZ01_LOCUS96035</name>
</gene>
<dbReference type="AlphaFoldDB" id="A0A381VSV8"/>
<organism evidence="2">
    <name type="scientific">marine metagenome</name>
    <dbReference type="NCBI Taxonomy" id="408172"/>
    <lineage>
        <taxon>unclassified sequences</taxon>
        <taxon>metagenomes</taxon>
        <taxon>ecological metagenomes</taxon>
    </lineage>
</organism>
<name>A0A381VSV8_9ZZZZ</name>
<sequence length="1239" mass="135466">MNANVSKSDSLYGKMTAIFVVALLAFSGFSLLASAGSNDEQESEITSGITLGEALVSDNGVEALSELNMAYPGQEIPIASTMADGAFAPAKQDSGDAKVLLVDDDGENWMSGPWLEASHIATALNDGGYSYDVYRVGRWGGTNKELPSGDTGLSMVDDYEVIIWYSGWNTQIMSSSELSVLSDYLDGDCGGGDSFCTSNRNMFVSTQMSDWFDSCCGSFQNNYMHSDTTYSSYIVVGGTSNPMKGVSGSIFEGKEYSTDTGGVHYLDRPCGNKAFDNTATGAFWMDARKGASDGFDKHAVQFPVDGYVGPQTHKAFMFADEIGVFDKRSDRADFFASVLSWMEVTKEQTQNVDIGIGGVDIPNHVQYWRSVESMVPVDLRITVTNYGMLPQASTAVHLKLKNEFGQVLFDSTFDTRAFPEGHPMHVSDSIQSGDSVVFTFNKENDRLQRIYDGVDENKARHVIFTSAGMDRIAVEVMHTGDQGAANNYVQADVGVGMWIENGEQPEDEIGPSITFGDSDVNGANSLDHINFHRISSYDTDADGCGWAVDADTCLADGGSLNKTVGTVYHEGKSSLGMSNKNGWYKSNSDGSCTWGSNSLSDTGCPKFTMEPNQDDWFVSPPLDLSAMEEVVVGMLFSGCMESGDMFVMQISKDGVSWTNLITYSGFCPGEGAWYLWGGSNAKYQGYTLTADWFGSDDTSQVYWRVMADADNDQVTENSQRPYNGWWIDEIVFRGTERITRDVAVGDVTVDNDFIVKNNGGNSLWREINATVINAGEAAWTDLPVKFSVTNLQGEDESGNLDETEPTIANLAGDSRYGDVTAGGGNEDQTELFALFQCLGANTYYATVEVLVPAGKDYFPWNNSMTVSFRVFDTFFFDDIDSDRDPYSYTTVDRLSTTQNSWVERDVDNDAYSGQYVWQYAKESGYSQSSPSTGGGSDDSLITQDTFDRDGNGDRFGTDVNVDLRAAFKPILSFAIKWNLASGDRLEVRAATDFDSDQKLSSGTWTVIKTFEGDCGCAWSSSDKEQWVVEELSLDAFEGYQTWIDFRVVTSNGGGKGVMIDDLYVIGNEYRNNLDITDVSTNRYAASGGEHDLSVTVKGIGLEPQTSVTVTAVMTDSNGLRVWPADHSFNYFTLPVALEKGETFTIDPTTGGSDWTWGSGLSPGIYQMRVTAWRDDEQQVHDENPANNIKTVTIVLGAALLTGDEWTTGSGWSEGSYVWDGENDGSLTSDSFDVWNSRPF</sequence>
<feature type="non-terminal residue" evidence="2">
    <location>
        <position position="1239"/>
    </location>
</feature>
<dbReference type="Gene3D" id="2.60.40.10">
    <property type="entry name" value="Immunoglobulins"/>
    <property type="match status" value="1"/>
</dbReference>
<evidence type="ECO:0000256" key="1">
    <source>
        <dbReference type="SAM" id="MobiDB-lite"/>
    </source>
</evidence>
<feature type="region of interest" description="Disordered" evidence="1">
    <location>
        <begin position="926"/>
        <end position="951"/>
    </location>
</feature>
<evidence type="ECO:0008006" key="3">
    <source>
        <dbReference type="Google" id="ProtNLM"/>
    </source>
</evidence>
<proteinExistence type="predicted"/>
<protein>
    <recommendedName>
        <fullName evidence="3">CARDB domain-containing protein</fullName>
    </recommendedName>
</protein>
<evidence type="ECO:0000313" key="2">
    <source>
        <dbReference type="EMBL" id="SVA43181.1"/>
    </source>
</evidence>
<dbReference type="InterPro" id="IPR013783">
    <property type="entry name" value="Ig-like_fold"/>
</dbReference>